<dbReference type="InParanoid" id="A0A165HUB9"/>
<dbReference type="EMBL" id="KV423937">
    <property type="protein sequence ID" value="KZT59756.1"/>
    <property type="molecule type" value="Genomic_DNA"/>
</dbReference>
<dbReference type="InterPro" id="IPR002347">
    <property type="entry name" value="SDR_fam"/>
</dbReference>
<sequence>MPLPSVASFKQDLTGKNVIVTGSNVGLGLEAARHLARMNPAKLILGCRDLTKAEAAKESIVKSTGCKTIECWKLDQADFSSVSAFADRYETEVGALDLLIANAGLSMPAYTKTVDGWETVLQVNHLSTALLSIRLLPSFAKATASPIFPRLVIVSSDVHYWVYELPEAQAPKILELLGSEEHCTKEGIMGKRYSVSKLMNVFFTRSLAEHIPPTSPLTVNAVNPGLCHSDLTRNRKKVTWNFYIWKLFNARSTEVGSRTLLHAALSKDMQGLSGKFTNACAVAEESDLVISPEGKVIQDRVWEETKEILEKADPKVKAILSEYTV</sequence>
<dbReference type="PANTHER" id="PTHR43157:SF31">
    <property type="entry name" value="PHOSPHATIDYLINOSITOL-GLYCAN BIOSYNTHESIS CLASS F PROTEIN"/>
    <property type="match status" value="1"/>
</dbReference>
<dbReference type="STRING" id="1353952.A0A165HUB9"/>
<dbReference type="OrthoDB" id="542013at2759"/>
<dbReference type="AlphaFoldDB" id="A0A165HUB9"/>
<reference evidence="2 3" key="1">
    <citation type="journal article" date="2016" name="Mol. Biol. Evol.">
        <title>Comparative Genomics of Early-Diverging Mushroom-Forming Fungi Provides Insights into the Origins of Lignocellulose Decay Capabilities.</title>
        <authorList>
            <person name="Nagy L.G."/>
            <person name="Riley R."/>
            <person name="Tritt A."/>
            <person name="Adam C."/>
            <person name="Daum C."/>
            <person name="Floudas D."/>
            <person name="Sun H."/>
            <person name="Yadav J.S."/>
            <person name="Pangilinan J."/>
            <person name="Larsson K.H."/>
            <person name="Matsuura K."/>
            <person name="Barry K."/>
            <person name="Labutti K."/>
            <person name="Kuo R."/>
            <person name="Ohm R.A."/>
            <person name="Bhattacharya S.S."/>
            <person name="Shirouzu T."/>
            <person name="Yoshinaga Y."/>
            <person name="Martin F.M."/>
            <person name="Grigoriev I.V."/>
            <person name="Hibbett D.S."/>
        </authorList>
    </citation>
    <scope>NUCLEOTIDE SEQUENCE [LARGE SCALE GENOMIC DNA]</scope>
    <source>
        <strain evidence="2 3">HHB12733</strain>
    </source>
</reference>
<dbReference type="PANTHER" id="PTHR43157">
    <property type="entry name" value="PHOSPHATIDYLINOSITOL-GLYCAN BIOSYNTHESIS CLASS F PROTEIN-RELATED"/>
    <property type="match status" value="1"/>
</dbReference>
<dbReference type="Gene3D" id="3.40.50.720">
    <property type="entry name" value="NAD(P)-binding Rossmann-like Domain"/>
    <property type="match status" value="1"/>
</dbReference>
<dbReference type="InterPro" id="IPR036291">
    <property type="entry name" value="NAD(P)-bd_dom_sf"/>
</dbReference>
<keyword evidence="3" id="KW-1185">Reference proteome</keyword>
<gene>
    <name evidence="2" type="ORF">CALCODRAFT_430472</name>
</gene>
<dbReference type="Proteomes" id="UP000076842">
    <property type="component" value="Unassembled WGS sequence"/>
</dbReference>
<dbReference type="Pfam" id="PF00106">
    <property type="entry name" value="adh_short"/>
    <property type="match status" value="1"/>
</dbReference>
<name>A0A165HUB9_9BASI</name>
<proteinExistence type="predicted"/>
<organism evidence="2 3">
    <name type="scientific">Calocera cornea HHB12733</name>
    <dbReference type="NCBI Taxonomy" id="1353952"/>
    <lineage>
        <taxon>Eukaryota</taxon>
        <taxon>Fungi</taxon>
        <taxon>Dikarya</taxon>
        <taxon>Basidiomycota</taxon>
        <taxon>Agaricomycotina</taxon>
        <taxon>Dacrymycetes</taxon>
        <taxon>Dacrymycetales</taxon>
        <taxon>Dacrymycetaceae</taxon>
        <taxon>Calocera</taxon>
    </lineage>
</organism>
<dbReference type="SUPFAM" id="SSF51735">
    <property type="entry name" value="NAD(P)-binding Rossmann-fold domains"/>
    <property type="match status" value="1"/>
</dbReference>
<accession>A0A165HUB9</accession>
<evidence type="ECO:0000256" key="1">
    <source>
        <dbReference type="ARBA" id="ARBA00023002"/>
    </source>
</evidence>
<protein>
    <submittedName>
        <fullName evidence="2">NAD(P)-binding protein</fullName>
    </submittedName>
</protein>
<evidence type="ECO:0000313" key="2">
    <source>
        <dbReference type="EMBL" id="KZT59756.1"/>
    </source>
</evidence>
<evidence type="ECO:0000313" key="3">
    <source>
        <dbReference type="Proteomes" id="UP000076842"/>
    </source>
</evidence>
<dbReference type="PRINTS" id="PR00081">
    <property type="entry name" value="GDHRDH"/>
</dbReference>
<dbReference type="GO" id="GO:0016491">
    <property type="term" value="F:oxidoreductase activity"/>
    <property type="evidence" value="ECO:0007669"/>
    <property type="project" value="UniProtKB-KW"/>
</dbReference>
<keyword evidence="1" id="KW-0560">Oxidoreductase</keyword>